<protein>
    <recommendedName>
        <fullName evidence="1">Hedgehog/Intein (Hint) domain-containing protein</fullName>
    </recommendedName>
</protein>
<feature type="domain" description="Hedgehog/Intein (Hint)" evidence="1">
    <location>
        <begin position="2"/>
        <end position="109"/>
    </location>
</feature>
<sequence length="167" mass="17504">MVLTFDGGMQPVVSVRREILWAGTESCATETWPLHVPAGALGNRAAMTLLPSQPVLIESDTAEALYGDPFALVPASALEGYKGITRTRPGPRIEVVVLVFEGDEIVFGNMGALFHCPAGGDLLEAAFADEAPGYRVLGQDEADALVTALEIEEGAARPGPCGLRVVA</sequence>
<keyword evidence="3" id="KW-1185">Reference proteome</keyword>
<dbReference type="RefSeq" id="WP_159458561.1">
    <property type="nucleotide sequence ID" value="NZ_FWFZ01000022.1"/>
</dbReference>
<accession>A0A1Y5TR74</accession>
<dbReference type="InterPro" id="IPR028992">
    <property type="entry name" value="Hedgehog/Intein_dom"/>
</dbReference>
<dbReference type="OrthoDB" id="7685535at2"/>
<dbReference type="EMBL" id="FWFZ01000022">
    <property type="protein sequence ID" value="SLN70036.1"/>
    <property type="molecule type" value="Genomic_DNA"/>
</dbReference>
<evidence type="ECO:0000313" key="3">
    <source>
        <dbReference type="Proteomes" id="UP000193900"/>
    </source>
</evidence>
<dbReference type="AlphaFoldDB" id="A0A1Y5TR74"/>
<evidence type="ECO:0000259" key="1">
    <source>
        <dbReference type="Pfam" id="PF13403"/>
    </source>
</evidence>
<reference evidence="2 3" key="1">
    <citation type="submission" date="2017-03" db="EMBL/GenBank/DDBJ databases">
        <authorList>
            <person name="Afonso C.L."/>
            <person name="Miller P.J."/>
            <person name="Scott M.A."/>
            <person name="Spackman E."/>
            <person name="Goraichik I."/>
            <person name="Dimitrov K.M."/>
            <person name="Suarez D.L."/>
            <person name="Swayne D.E."/>
        </authorList>
    </citation>
    <scope>NUCLEOTIDE SEQUENCE [LARGE SCALE GENOMIC DNA]</scope>
    <source>
        <strain evidence="2 3">CECT 7023</strain>
    </source>
</reference>
<proteinExistence type="predicted"/>
<dbReference type="Proteomes" id="UP000193900">
    <property type="component" value="Unassembled WGS sequence"/>
</dbReference>
<organism evidence="2 3">
    <name type="scientific">Roseisalinus antarcticus</name>
    <dbReference type="NCBI Taxonomy" id="254357"/>
    <lineage>
        <taxon>Bacteria</taxon>
        <taxon>Pseudomonadati</taxon>
        <taxon>Pseudomonadota</taxon>
        <taxon>Alphaproteobacteria</taxon>
        <taxon>Rhodobacterales</taxon>
        <taxon>Roseobacteraceae</taxon>
        <taxon>Roseisalinus</taxon>
    </lineage>
</organism>
<name>A0A1Y5TR74_9RHOB</name>
<gene>
    <name evidence="2" type="ORF">ROA7023_03416</name>
</gene>
<dbReference type="Pfam" id="PF13403">
    <property type="entry name" value="Hint_2"/>
    <property type="match status" value="1"/>
</dbReference>
<evidence type="ECO:0000313" key="2">
    <source>
        <dbReference type="EMBL" id="SLN70036.1"/>
    </source>
</evidence>